<keyword evidence="2" id="KW-1185">Reference proteome</keyword>
<dbReference type="AlphaFoldDB" id="A0A4R6TNE9"/>
<comment type="caution">
    <text evidence="1">The sequence shown here is derived from an EMBL/GenBank/DDBJ whole genome shotgun (WGS) entry which is preliminary data.</text>
</comment>
<evidence type="ECO:0000313" key="2">
    <source>
        <dbReference type="Proteomes" id="UP000295468"/>
    </source>
</evidence>
<dbReference type="RefSeq" id="WP_133642665.1">
    <property type="nucleotide sequence ID" value="NZ_SNYI01000001.1"/>
</dbReference>
<evidence type="ECO:0000313" key="1">
    <source>
        <dbReference type="EMBL" id="TDQ32620.1"/>
    </source>
</evidence>
<dbReference type="EMBL" id="SNYI01000001">
    <property type="protein sequence ID" value="TDQ32620.1"/>
    <property type="molecule type" value="Genomic_DNA"/>
</dbReference>
<accession>A0A4R6TNE9</accession>
<dbReference type="OrthoDB" id="6385145at2"/>
<proteinExistence type="predicted"/>
<gene>
    <name evidence="1" type="ORF">CLV82_0453</name>
</gene>
<dbReference type="InterPro" id="IPR027056">
    <property type="entry name" value="Gluconate_2DH_su3"/>
</dbReference>
<sequence>MDRRKALKNMGLSLGYAVATPTLISLMQSCQEEKAMVWTPDFFSVGEGAAITKLVDIILPKTDTPAASEVQVHLFIDRLANEVMEPEKQDLFKLGMSRFMEEAVRVSGKDKIEDLKTEDLEPVLAEALRNTKEEEVQMFESITNYQEAVSQGKAVTLDDNIARFSFANNLRGLTIWGYSTSEYIGEEVLAYLPVPGQYVACDDVETLTGGKAWSIGISNYE</sequence>
<reference evidence="1 2" key="1">
    <citation type="submission" date="2019-03" db="EMBL/GenBank/DDBJ databases">
        <title>Genomic Encyclopedia of Archaeal and Bacterial Type Strains, Phase II (KMG-II): from individual species to whole genera.</title>
        <authorList>
            <person name="Goeker M."/>
        </authorList>
    </citation>
    <scope>NUCLEOTIDE SEQUENCE [LARGE SCALE GENOMIC DNA]</scope>
    <source>
        <strain evidence="1 2">DSM 18435</strain>
    </source>
</reference>
<name>A0A4R6TNE9_9FLAO</name>
<dbReference type="Proteomes" id="UP000295468">
    <property type="component" value="Unassembled WGS sequence"/>
</dbReference>
<dbReference type="Pfam" id="PF13618">
    <property type="entry name" value="Gluconate_2-dh3"/>
    <property type="match status" value="1"/>
</dbReference>
<dbReference type="PROSITE" id="PS51257">
    <property type="entry name" value="PROKAR_LIPOPROTEIN"/>
    <property type="match status" value="1"/>
</dbReference>
<protein>
    <submittedName>
        <fullName evidence="1">Gluconate 2-dehydrogenase subunit 3-like protein</fullName>
    </submittedName>
</protein>
<organism evidence="1 2">
    <name type="scientific">Zeaxanthinibacter enoshimensis</name>
    <dbReference type="NCBI Taxonomy" id="392009"/>
    <lineage>
        <taxon>Bacteria</taxon>
        <taxon>Pseudomonadati</taxon>
        <taxon>Bacteroidota</taxon>
        <taxon>Flavobacteriia</taxon>
        <taxon>Flavobacteriales</taxon>
        <taxon>Flavobacteriaceae</taxon>
        <taxon>Zeaxanthinibacter</taxon>
    </lineage>
</organism>